<keyword evidence="1" id="KW-1133">Transmembrane helix</keyword>
<evidence type="ECO:0000313" key="3">
    <source>
        <dbReference type="Proteomes" id="UP000824063"/>
    </source>
</evidence>
<sequence>MRNVIEDYKLPIIGGIIGLLIGVSIVSFGFFKTLFVLILVGIGLGIGYYIQQVRMFNR</sequence>
<accession>A0A9D2JHE7</accession>
<evidence type="ECO:0000256" key="1">
    <source>
        <dbReference type="SAM" id="Phobius"/>
    </source>
</evidence>
<feature type="transmembrane region" description="Helical" evidence="1">
    <location>
        <begin position="12"/>
        <end position="28"/>
    </location>
</feature>
<reference evidence="2" key="2">
    <citation type="submission" date="2021-04" db="EMBL/GenBank/DDBJ databases">
        <authorList>
            <person name="Gilroy R."/>
        </authorList>
    </citation>
    <scope>NUCLEOTIDE SEQUENCE</scope>
    <source>
        <strain evidence="2">CHK172-16539</strain>
    </source>
</reference>
<comment type="caution">
    <text evidence="2">The sequence shown here is derived from an EMBL/GenBank/DDBJ whole genome shotgun (WGS) entry which is preliminary data.</text>
</comment>
<gene>
    <name evidence="2" type="ORF">IAA20_01030</name>
</gene>
<reference evidence="2" key="1">
    <citation type="journal article" date="2021" name="PeerJ">
        <title>Extensive microbial diversity within the chicken gut microbiome revealed by metagenomics and culture.</title>
        <authorList>
            <person name="Gilroy R."/>
            <person name="Ravi A."/>
            <person name="Getino M."/>
            <person name="Pursley I."/>
            <person name="Horton D.L."/>
            <person name="Alikhan N.F."/>
            <person name="Baker D."/>
            <person name="Gharbi K."/>
            <person name="Hall N."/>
            <person name="Watson M."/>
            <person name="Adriaenssens E.M."/>
            <person name="Foster-Nyarko E."/>
            <person name="Jarju S."/>
            <person name="Secka A."/>
            <person name="Antonio M."/>
            <person name="Oren A."/>
            <person name="Chaudhuri R.R."/>
            <person name="La Ragione R."/>
            <person name="Hildebrand F."/>
            <person name="Pallen M.J."/>
        </authorList>
    </citation>
    <scope>NUCLEOTIDE SEQUENCE</scope>
    <source>
        <strain evidence="2">CHK172-16539</strain>
    </source>
</reference>
<keyword evidence="1" id="KW-0812">Transmembrane</keyword>
<organism evidence="2 3">
    <name type="scientific">Candidatus Enterococcus avicola</name>
    <dbReference type="NCBI Taxonomy" id="2838561"/>
    <lineage>
        <taxon>Bacteria</taxon>
        <taxon>Bacillati</taxon>
        <taxon>Bacillota</taxon>
        <taxon>Bacilli</taxon>
        <taxon>Lactobacillales</taxon>
        <taxon>Enterococcaceae</taxon>
        <taxon>Enterococcus</taxon>
    </lineage>
</organism>
<evidence type="ECO:0000313" key="2">
    <source>
        <dbReference type="EMBL" id="HIZ52514.1"/>
    </source>
</evidence>
<name>A0A9D2JHE7_9ENTE</name>
<proteinExistence type="predicted"/>
<dbReference type="Pfam" id="PF10031">
    <property type="entry name" value="DUF2273"/>
    <property type="match status" value="1"/>
</dbReference>
<dbReference type="EMBL" id="DXBN01000024">
    <property type="protein sequence ID" value="HIZ52514.1"/>
    <property type="molecule type" value="Genomic_DNA"/>
</dbReference>
<keyword evidence="1" id="KW-0472">Membrane</keyword>
<dbReference type="InterPro" id="IPR018730">
    <property type="entry name" value="DUF2273"/>
</dbReference>
<protein>
    <submittedName>
        <fullName evidence="2">DUF2273 domain-containing protein</fullName>
    </submittedName>
</protein>
<feature type="transmembrane region" description="Helical" evidence="1">
    <location>
        <begin position="34"/>
        <end position="50"/>
    </location>
</feature>
<dbReference type="AlphaFoldDB" id="A0A9D2JHE7"/>
<dbReference type="Proteomes" id="UP000824063">
    <property type="component" value="Unassembled WGS sequence"/>
</dbReference>